<accession>A0A3E3K7D8</accession>
<keyword evidence="3" id="KW-1185">Reference proteome</keyword>
<evidence type="ECO:0000256" key="1">
    <source>
        <dbReference type="SAM" id="MobiDB-lite"/>
    </source>
</evidence>
<dbReference type="InterPro" id="IPR022476">
    <property type="entry name" value="Spore_YabP/YqfC"/>
</dbReference>
<name>A0A3E3K7D8_9FIRM</name>
<evidence type="ECO:0000313" key="2">
    <source>
        <dbReference type="EMBL" id="RGE90318.1"/>
    </source>
</evidence>
<dbReference type="Proteomes" id="UP000261080">
    <property type="component" value="Unassembled WGS sequence"/>
</dbReference>
<proteinExistence type="predicted"/>
<dbReference type="AlphaFoldDB" id="A0A3E3K7D8"/>
<gene>
    <name evidence="2" type="primary">yqfC</name>
    <name evidence="2" type="ORF">DW016_02280</name>
</gene>
<dbReference type="NCBIfam" id="TIGR02856">
    <property type="entry name" value="spore_yqfC"/>
    <property type="match status" value="1"/>
</dbReference>
<feature type="compositionally biased region" description="Basic and acidic residues" evidence="1">
    <location>
        <begin position="9"/>
        <end position="22"/>
    </location>
</feature>
<dbReference type="InterPro" id="IPR022477">
    <property type="entry name" value="Spore_YqfC"/>
</dbReference>
<dbReference type="RefSeq" id="WP_048622252.1">
    <property type="nucleotide sequence ID" value="NZ_JBKTNY010000001.1"/>
</dbReference>
<sequence length="109" mass="12772">MGSRRRNQNRQEETRADGIRQRIAETANAPKDVIMGLPLIHLTGQCEVSIENYRGIQEYTQELIRVKTKAGTIRITGKRMCIEYYMNDEMKITGKIWKVEFEKKEEAYC</sequence>
<protein>
    <submittedName>
        <fullName evidence="2">Sporulation protein YqfC</fullName>
    </submittedName>
</protein>
<feature type="region of interest" description="Disordered" evidence="1">
    <location>
        <begin position="1"/>
        <end position="22"/>
    </location>
</feature>
<organism evidence="2 3">
    <name type="scientific">Sellimonas intestinalis</name>
    <dbReference type="NCBI Taxonomy" id="1653434"/>
    <lineage>
        <taxon>Bacteria</taxon>
        <taxon>Bacillati</taxon>
        <taxon>Bacillota</taxon>
        <taxon>Clostridia</taxon>
        <taxon>Lachnospirales</taxon>
        <taxon>Lachnospiraceae</taxon>
        <taxon>Sellimonas</taxon>
    </lineage>
</organism>
<comment type="caution">
    <text evidence="2">The sequence shown here is derived from an EMBL/GenBank/DDBJ whole genome shotgun (WGS) entry which is preliminary data.</text>
</comment>
<dbReference type="EMBL" id="QVLX01000001">
    <property type="protein sequence ID" value="RGE90318.1"/>
    <property type="molecule type" value="Genomic_DNA"/>
</dbReference>
<dbReference type="OrthoDB" id="2989236at2"/>
<reference evidence="2 3" key="1">
    <citation type="submission" date="2018-08" db="EMBL/GenBank/DDBJ databases">
        <title>A genome reference for cultivated species of the human gut microbiota.</title>
        <authorList>
            <person name="Zou Y."/>
            <person name="Xue W."/>
            <person name="Luo G."/>
        </authorList>
    </citation>
    <scope>NUCLEOTIDE SEQUENCE [LARGE SCALE GENOMIC DNA]</scope>
    <source>
        <strain evidence="2 3">AF37-2AT</strain>
    </source>
</reference>
<evidence type="ECO:0000313" key="3">
    <source>
        <dbReference type="Proteomes" id="UP000261080"/>
    </source>
</evidence>
<dbReference type="Pfam" id="PF07873">
    <property type="entry name" value="YabP"/>
    <property type="match status" value="1"/>
</dbReference>